<reference evidence="3" key="1">
    <citation type="submission" date="2017-12" db="EMBL/GenBank/DDBJ databases">
        <authorList>
            <person name="Thomas-White K."/>
            <person name="Wolfe A.J."/>
        </authorList>
    </citation>
    <scope>NUCLEOTIDE SEQUENCE</scope>
    <source>
        <strain evidence="3">UMB0763</strain>
    </source>
</reference>
<name>A0AAF1BRU3_9CORY</name>
<organism evidence="3 4">
    <name type="scientific">Corynebacterium pyruviciproducens</name>
    <dbReference type="NCBI Taxonomy" id="598660"/>
    <lineage>
        <taxon>Bacteria</taxon>
        <taxon>Bacillati</taxon>
        <taxon>Actinomycetota</taxon>
        <taxon>Actinomycetes</taxon>
        <taxon>Mycobacteriales</taxon>
        <taxon>Corynebacteriaceae</taxon>
        <taxon>Corynebacterium</taxon>
    </lineage>
</organism>
<proteinExistence type="predicted"/>
<dbReference type="InterPro" id="IPR025962">
    <property type="entry name" value="SdpI/YhfL"/>
</dbReference>
<feature type="compositionally biased region" description="Low complexity" evidence="1">
    <location>
        <begin position="113"/>
        <end position="123"/>
    </location>
</feature>
<dbReference type="KEGG" id="cpyr:CYJ47_12975"/>
<evidence type="ECO:0000313" key="4">
    <source>
        <dbReference type="Proteomes" id="UP000234560"/>
    </source>
</evidence>
<dbReference type="Proteomes" id="UP000234560">
    <property type="component" value="Chromosome"/>
</dbReference>
<keyword evidence="2" id="KW-0472">Membrane</keyword>
<evidence type="ECO:0000313" key="3">
    <source>
        <dbReference type="EMBL" id="WOT02133.1"/>
    </source>
</evidence>
<evidence type="ECO:0000256" key="1">
    <source>
        <dbReference type="SAM" id="MobiDB-lite"/>
    </source>
</evidence>
<protein>
    <submittedName>
        <fullName evidence="3">SdpI family protein</fullName>
    </submittedName>
</protein>
<keyword evidence="2" id="KW-1133">Transmembrane helix</keyword>
<feature type="transmembrane region" description="Helical" evidence="2">
    <location>
        <begin position="6"/>
        <end position="26"/>
    </location>
</feature>
<dbReference type="EMBL" id="CP136958">
    <property type="protein sequence ID" value="WOT02133.1"/>
    <property type="molecule type" value="Genomic_DNA"/>
</dbReference>
<keyword evidence="2" id="KW-0812">Transmembrane</keyword>
<sequence>MNATIVCAVICAILAIIMGIAGVLGWTRHFPGNSHIGIITAGTRKSLEAWERAHFVAGPFWLIGALAFVFAALFSYRGSWILAVIATLLGLVLLALGVGSGARFSALYDASSSAAADSGTDGSAGEDGDSQPAPVRVDVDAVRKAAQRSRQDGSGSTA</sequence>
<reference evidence="3" key="2">
    <citation type="submission" date="2023-10" db="EMBL/GenBank/DDBJ databases">
        <authorList>
            <person name="Choi B."/>
        </authorList>
    </citation>
    <scope>NUCLEOTIDE SEQUENCE</scope>
    <source>
        <strain evidence="3">UMB0763</strain>
    </source>
</reference>
<dbReference type="Pfam" id="PF13630">
    <property type="entry name" value="SdpI"/>
    <property type="match status" value="1"/>
</dbReference>
<evidence type="ECO:0000256" key="2">
    <source>
        <dbReference type="SAM" id="Phobius"/>
    </source>
</evidence>
<dbReference type="RefSeq" id="WP_101679092.1">
    <property type="nucleotide sequence ID" value="NZ_CP136958.1"/>
</dbReference>
<dbReference type="AlphaFoldDB" id="A0AAF1BRU3"/>
<feature type="region of interest" description="Disordered" evidence="1">
    <location>
        <begin position="113"/>
        <end position="136"/>
    </location>
</feature>
<feature type="transmembrane region" description="Helical" evidence="2">
    <location>
        <begin position="53"/>
        <end position="74"/>
    </location>
</feature>
<accession>A0AAF1BRU3</accession>
<feature type="transmembrane region" description="Helical" evidence="2">
    <location>
        <begin position="80"/>
        <end position="98"/>
    </location>
</feature>
<gene>
    <name evidence="3" type="ORF">CYJ47_12975</name>
</gene>